<dbReference type="EMBL" id="PFED01000109">
    <property type="protein sequence ID" value="PJE62890.1"/>
    <property type="molecule type" value="Genomic_DNA"/>
</dbReference>
<evidence type="ECO:0000313" key="2">
    <source>
        <dbReference type="EMBL" id="PJE62890.1"/>
    </source>
</evidence>
<feature type="transmembrane region" description="Helical" evidence="1">
    <location>
        <begin position="122"/>
        <end position="141"/>
    </location>
</feature>
<dbReference type="Proteomes" id="UP000229554">
    <property type="component" value="Unassembled WGS sequence"/>
</dbReference>
<sequence>MNIMKCPQCNSRYEPTSIGSIVYWQCHTCNSLWFDNQEVQYVSLNEAETIAHTSPSARFTNKQYICPRCQAMLEKNEQGFQCTRCGGELTDSKRLIEMKKTSVETYRKTHTLFSFSQLKSSVILSLVAVFIFVNYLIIHSFQERATLQSEATSQIQNIRIENTSDQKLAIVFTTKKAYSSEAVVVTDNKQKTYTINESPRFSHLLIIDTPSRHSALTIILKDKDGQEAITRQVSLP</sequence>
<dbReference type="AlphaFoldDB" id="A0A2M8KSL9"/>
<accession>A0A2M8KSL9</accession>
<evidence type="ECO:0000256" key="1">
    <source>
        <dbReference type="SAM" id="Phobius"/>
    </source>
</evidence>
<evidence type="ECO:0000313" key="3">
    <source>
        <dbReference type="Proteomes" id="UP000229554"/>
    </source>
</evidence>
<keyword evidence="1" id="KW-0812">Transmembrane</keyword>
<organism evidence="2 3">
    <name type="scientific">Candidatus Roizmanbacteria bacterium CG10_big_fil_rev_8_21_14_0_10_39_6</name>
    <dbReference type="NCBI Taxonomy" id="1974853"/>
    <lineage>
        <taxon>Bacteria</taxon>
        <taxon>Candidatus Roizmaniibacteriota</taxon>
    </lineage>
</organism>
<protein>
    <submittedName>
        <fullName evidence="2">Uncharacterized protein</fullName>
    </submittedName>
</protein>
<gene>
    <name evidence="2" type="ORF">COU88_02515</name>
</gene>
<keyword evidence="1" id="KW-0472">Membrane</keyword>
<keyword evidence="1" id="KW-1133">Transmembrane helix</keyword>
<proteinExistence type="predicted"/>
<name>A0A2M8KSL9_9BACT</name>
<comment type="caution">
    <text evidence="2">The sequence shown here is derived from an EMBL/GenBank/DDBJ whole genome shotgun (WGS) entry which is preliminary data.</text>
</comment>
<reference evidence="3" key="1">
    <citation type="submission" date="2017-09" db="EMBL/GenBank/DDBJ databases">
        <title>Depth-based differentiation of microbial function through sediment-hosted aquifers and enrichment of novel symbionts in the deep terrestrial subsurface.</title>
        <authorList>
            <person name="Probst A.J."/>
            <person name="Ladd B."/>
            <person name="Jarett J.K."/>
            <person name="Geller-Mcgrath D.E."/>
            <person name="Sieber C.M.K."/>
            <person name="Emerson J.B."/>
            <person name="Anantharaman K."/>
            <person name="Thomas B.C."/>
            <person name="Malmstrom R."/>
            <person name="Stieglmeier M."/>
            <person name="Klingl A."/>
            <person name="Woyke T."/>
            <person name="Ryan C.M."/>
            <person name="Banfield J.F."/>
        </authorList>
    </citation>
    <scope>NUCLEOTIDE SEQUENCE [LARGE SCALE GENOMIC DNA]</scope>
</reference>